<feature type="signal peptide" evidence="5">
    <location>
        <begin position="1"/>
        <end position="16"/>
    </location>
</feature>
<accession>A0A8D2KZC1</accession>
<dbReference type="PROSITE" id="PS51767">
    <property type="entry name" value="PEPTIDASE_A1"/>
    <property type="match status" value="1"/>
</dbReference>
<name>A0A8D2KZC1_VARKO</name>
<dbReference type="FunFam" id="2.40.70.10:FF:000004">
    <property type="entry name" value="Pepsin A"/>
    <property type="match status" value="1"/>
</dbReference>
<dbReference type="Proteomes" id="UP000694545">
    <property type="component" value="Unplaced"/>
</dbReference>
<evidence type="ECO:0000256" key="5">
    <source>
        <dbReference type="SAM" id="SignalP"/>
    </source>
</evidence>
<evidence type="ECO:0000256" key="2">
    <source>
        <dbReference type="ARBA" id="ARBA00023157"/>
    </source>
</evidence>
<evidence type="ECO:0000256" key="1">
    <source>
        <dbReference type="ARBA" id="ARBA00007447"/>
    </source>
</evidence>
<evidence type="ECO:0000256" key="4">
    <source>
        <dbReference type="PIRSR" id="PIRSR601461-2"/>
    </source>
</evidence>
<dbReference type="Gene3D" id="6.10.140.60">
    <property type="match status" value="1"/>
</dbReference>
<keyword evidence="8" id="KW-1185">Reference proteome</keyword>
<dbReference type="GO" id="GO:0006508">
    <property type="term" value="P:proteolysis"/>
    <property type="evidence" value="ECO:0007669"/>
    <property type="project" value="InterPro"/>
</dbReference>
<dbReference type="Gene3D" id="2.40.70.10">
    <property type="entry name" value="Acid Proteases"/>
    <property type="match status" value="2"/>
</dbReference>
<keyword evidence="5" id="KW-0732">Signal</keyword>
<feature type="disulfide bond" evidence="4">
    <location>
        <begin position="104"/>
        <end position="109"/>
    </location>
</feature>
<dbReference type="InterPro" id="IPR021109">
    <property type="entry name" value="Peptidase_aspartic_dom_sf"/>
</dbReference>
<reference evidence="7" key="2">
    <citation type="submission" date="2025-09" db="UniProtKB">
        <authorList>
            <consortium name="Ensembl"/>
        </authorList>
    </citation>
    <scope>IDENTIFICATION</scope>
</reference>
<dbReference type="PANTHER" id="PTHR47966">
    <property type="entry name" value="BETA-SITE APP-CLEAVING ENZYME, ISOFORM A-RELATED"/>
    <property type="match status" value="1"/>
</dbReference>
<keyword evidence="2 4" id="KW-1015">Disulfide bond</keyword>
<dbReference type="FunFam" id="2.40.70.10:FF:000006">
    <property type="entry name" value="Cathepsin E"/>
    <property type="match status" value="1"/>
</dbReference>
<feature type="active site" evidence="3">
    <location>
        <position position="91"/>
    </location>
</feature>
<dbReference type="OMA" id="YWGINVT"/>
<dbReference type="AlphaFoldDB" id="A0A8D2KZC1"/>
<dbReference type="InterPro" id="IPR033121">
    <property type="entry name" value="PEPTIDASE_A1"/>
</dbReference>
<evidence type="ECO:0000313" key="8">
    <source>
        <dbReference type="Proteomes" id="UP000694545"/>
    </source>
</evidence>
<dbReference type="PANTHER" id="PTHR47966:SF70">
    <property type="entry name" value="PEPTIDASE A1 DOMAIN-CONTAINING PROTEIN"/>
    <property type="match status" value="1"/>
</dbReference>
<sequence>MKWLILALVFLHLSEGLDRMILKKGKSIKDNMKEKGVLEEFLKNHRVDPALKYQLNDYTVVYEPITNNLNSYYFGEISIGTPPQNFRVLMDTGSSYLWVPSVYCKTRACGNHEVFDPSLSSTYSATQETFTMYYGFGDVSVRLGYDTVRIQNTVIENQAFGLTEYEPPYPFYYASFDGILGMAYGSLSGGLLPVTQQLVKQGQLSEPIFSFYFSREPTEQYGGELILGGIDNQLFTGEITWTPVTYDVYWQIGIEEFTIGNKATGWCSEGCQAIVDTGTCQLTVPGEYMESFMQAVGVEPASDGELLVDCNNVQNMPTITFVINGAQLPLPPSAYNNGRCTVVVGPTYLHSWVRQPLFILGDVFLKEYYSVFDMANNRVGFAPSA</sequence>
<dbReference type="Pfam" id="PF07966">
    <property type="entry name" value="A1_Propeptide"/>
    <property type="match status" value="1"/>
</dbReference>
<dbReference type="InterPro" id="IPR012848">
    <property type="entry name" value="Aspartic_peptidase_N"/>
</dbReference>
<dbReference type="GO" id="GO:0004190">
    <property type="term" value="F:aspartic-type endopeptidase activity"/>
    <property type="evidence" value="ECO:0007669"/>
    <property type="project" value="InterPro"/>
</dbReference>
<dbReference type="PRINTS" id="PR00792">
    <property type="entry name" value="PEPSIN"/>
</dbReference>
<comment type="similarity">
    <text evidence="1">Belongs to the peptidase A1 family.</text>
</comment>
<feature type="active site" evidence="3">
    <location>
        <position position="276"/>
    </location>
</feature>
<evidence type="ECO:0000259" key="6">
    <source>
        <dbReference type="PROSITE" id="PS51767"/>
    </source>
</evidence>
<feature type="chain" id="PRO_5034000767" description="Peptidase A1 domain-containing protein" evidence="5">
    <location>
        <begin position="17"/>
        <end position="385"/>
    </location>
</feature>
<protein>
    <recommendedName>
        <fullName evidence="6">Peptidase A1 domain-containing protein</fullName>
    </recommendedName>
</protein>
<evidence type="ECO:0000313" key="7">
    <source>
        <dbReference type="Ensembl" id="ENSVKKP00000014530.1"/>
    </source>
</evidence>
<dbReference type="SUPFAM" id="SSF50630">
    <property type="entry name" value="Acid proteases"/>
    <property type="match status" value="1"/>
</dbReference>
<organism evidence="7 8">
    <name type="scientific">Varanus komodoensis</name>
    <name type="common">Komodo dragon</name>
    <dbReference type="NCBI Taxonomy" id="61221"/>
    <lineage>
        <taxon>Eukaryota</taxon>
        <taxon>Metazoa</taxon>
        <taxon>Chordata</taxon>
        <taxon>Craniata</taxon>
        <taxon>Vertebrata</taxon>
        <taxon>Euteleostomi</taxon>
        <taxon>Lepidosauria</taxon>
        <taxon>Squamata</taxon>
        <taxon>Bifurcata</taxon>
        <taxon>Unidentata</taxon>
        <taxon>Episquamata</taxon>
        <taxon>Toxicofera</taxon>
        <taxon>Anguimorpha</taxon>
        <taxon>Paleoanguimorpha</taxon>
        <taxon>Varanoidea</taxon>
        <taxon>Varanidae</taxon>
        <taxon>Varanus</taxon>
    </lineage>
</organism>
<dbReference type="Pfam" id="PF00026">
    <property type="entry name" value="Asp"/>
    <property type="match status" value="1"/>
</dbReference>
<proteinExistence type="inferred from homology"/>
<dbReference type="Ensembl" id="ENSVKKT00000014883.1">
    <property type="protein sequence ID" value="ENSVKKP00000014530.1"/>
    <property type="gene ID" value="ENSVKKG00000009989.1"/>
</dbReference>
<reference evidence="7" key="1">
    <citation type="submission" date="2025-08" db="UniProtKB">
        <authorList>
            <consortium name="Ensembl"/>
        </authorList>
    </citation>
    <scope>IDENTIFICATION</scope>
</reference>
<gene>
    <name evidence="7" type="primary">LOC123034127</name>
</gene>
<feature type="domain" description="Peptidase A1" evidence="6">
    <location>
        <begin position="73"/>
        <end position="382"/>
    </location>
</feature>
<dbReference type="InterPro" id="IPR001461">
    <property type="entry name" value="Aspartic_peptidase_A1"/>
</dbReference>
<evidence type="ECO:0000256" key="3">
    <source>
        <dbReference type="PIRSR" id="PIRSR601461-1"/>
    </source>
</evidence>